<accession>A0AAJ6ZEB9</accession>
<organism evidence="3">
    <name type="scientific">Papilio xuthus</name>
    <name type="common">Asian swallowtail butterfly</name>
    <dbReference type="NCBI Taxonomy" id="66420"/>
    <lineage>
        <taxon>Eukaryota</taxon>
        <taxon>Metazoa</taxon>
        <taxon>Ecdysozoa</taxon>
        <taxon>Arthropoda</taxon>
        <taxon>Hexapoda</taxon>
        <taxon>Insecta</taxon>
        <taxon>Pterygota</taxon>
        <taxon>Neoptera</taxon>
        <taxon>Endopterygota</taxon>
        <taxon>Lepidoptera</taxon>
        <taxon>Glossata</taxon>
        <taxon>Ditrysia</taxon>
        <taxon>Papilionoidea</taxon>
        <taxon>Papilionidae</taxon>
        <taxon>Papilioninae</taxon>
        <taxon>Papilio</taxon>
    </lineage>
</organism>
<feature type="coiled-coil region" evidence="1">
    <location>
        <begin position="252"/>
        <end position="437"/>
    </location>
</feature>
<gene>
    <name evidence="3" type="primary">LOC106120049</name>
</gene>
<dbReference type="RefSeq" id="XP_013170680.1">
    <property type="nucleotide sequence ID" value="XM_013315226.1"/>
</dbReference>
<keyword evidence="1" id="KW-0175">Coiled coil</keyword>
<evidence type="ECO:0000256" key="1">
    <source>
        <dbReference type="SAM" id="Coils"/>
    </source>
</evidence>
<evidence type="ECO:0000313" key="3">
    <source>
        <dbReference type="RefSeq" id="XP_013170680.1"/>
    </source>
</evidence>
<sequence>MDIDDITKFANSKRIVTDADKLREKVTKEKEKIIKLKVAQDTAYWDLKEKLQQVQDNHERLQQNMAEVQMQHEAANSKYQEELRQRPEILNKLSTTRKICDVLQESSERLRETLSRCKADGAMLYTAFNRSADQLREMRNKQMQEDEKVKHQIEGLQEKVSLSSNHFSKLVEYLASAKQQVDSELAEARTQLTAAHTRNNDLLTSLSDSNRELDKHKHEIDRKADMITHLQCEMKRQTDEYNIQNCNANKSLAQKDKEIQEAIDAVQSLKQVVMNQEQFIKNVSDERNGLQEKVVDLEEEQHRLKAGMETLKIQMQDLSLAKASVEESLHKAVNENNDLKKENFDYVQELTNIKKEVQDLQMQINLLEKDKAQIDDELQQSRNESYEKFAQIQQLVNDKKQLEDHIEEIKNDAKSYEEIAECKQKDLEIQLQNKDKEIDTKVNAINCLMSEVKMAADVKFKLEDTLAKFKKEMELERDAMKDKEEKSKKEIKKLQESVRVKEAELSQNMTMILELRNEKDRLHQSIQDMQQTLDNVEKELTGRRWPAPKEHYVPELDDNAVMMTPSRSKVTRQETVGKKLELMPPSAPTAPPAPEAALSPNSLLNMFTDSSSDDERLNETAVKRCFAALSRGETLTRTQLATLKKRPNRIDPRSQTQKKQIPQEILSNAKEDIKTRPRKFFKHKRLETKK</sequence>
<dbReference type="AlphaFoldDB" id="A0AAJ6ZEB9"/>
<dbReference type="KEGG" id="pxu:106120049"/>
<reference evidence="3" key="1">
    <citation type="submission" date="2025-08" db="UniProtKB">
        <authorList>
            <consortium name="RefSeq"/>
        </authorList>
    </citation>
    <scope>IDENTIFICATION</scope>
</reference>
<feature type="coiled-coil region" evidence="1">
    <location>
        <begin position="19"/>
        <end position="85"/>
    </location>
</feature>
<proteinExistence type="predicted"/>
<feature type="coiled-coil region" evidence="1">
    <location>
        <begin position="466"/>
        <end position="539"/>
    </location>
</feature>
<protein>
    <submittedName>
        <fullName evidence="3">Myosin-11-like</fullName>
    </submittedName>
</protein>
<evidence type="ECO:0000256" key="2">
    <source>
        <dbReference type="SAM" id="MobiDB-lite"/>
    </source>
</evidence>
<dbReference type="Proteomes" id="UP000694872">
    <property type="component" value="Unplaced"/>
</dbReference>
<feature type="region of interest" description="Disordered" evidence="2">
    <location>
        <begin position="643"/>
        <end position="690"/>
    </location>
</feature>
<feature type="compositionally biased region" description="Basic residues" evidence="2">
    <location>
        <begin position="676"/>
        <end position="690"/>
    </location>
</feature>
<name>A0AAJ6ZEB9_PAPXU</name>
<dbReference type="GeneID" id="106120049"/>